<dbReference type="Proteomes" id="UP001054837">
    <property type="component" value="Unassembled WGS sequence"/>
</dbReference>
<name>A0AAV4NV31_9ARAC</name>
<evidence type="ECO:0000313" key="1">
    <source>
        <dbReference type="EMBL" id="GIX88644.1"/>
    </source>
</evidence>
<dbReference type="AlphaFoldDB" id="A0AAV4NV31"/>
<evidence type="ECO:0008006" key="3">
    <source>
        <dbReference type="Google" id="ProtNLM"/>
    </source>
</evidence>
<sequence>MRIEISLIIAISWIISLKLLSVSLRASPGVWVTKHPKALGRMPAFKVELQKRQSRALLLRQFQPFALFEHPLGSCVFHCTARFQIRSPQSFESLKCTRDFFLFFVG</sequence>
<proteinExistence type="predicted"/>
<comment type="caution">
    <text evidence="1">The sequence shown here is derived from an EMBL/GenBank/DDBJ whole genome shotgun (WGS) entry which is preliminary data.</text>
</comment>
<protein>
    <recommendedName>
        <fullName evidence="3">Secreted protein</fullName>
    </recommendedName>
</protein>
<reference evidence="1 2" key="1">
    <citation type="submission" date="2021-06" db="EMBL/GenBank/DDBJ databases">
        <title>Caerostris darwini draft genome.</title>
        <authorList>
            <person name="Kono N."/>
            <person name="Arakawa K."/>
        </authorList>
    </citation>
    <scope>NUCLEOTIDE SEQUENCE [LARGE SCALE GENOMIC DNA]</scope>
</reference>
<accession>A0AAV4NV31</accession>
<organism evidence="1 2">
    <name type="scientific">Caerostris darwini</name>
    <dbReference type="NCBI Taxonomy" id="1538125"/>
    <lineage>
        <taxon>Eukaryota</taxon>
        <taxon>Metazoa</taxon>
        <taxon>Ecdysozoa</taxon>
        <taxon>Arthropoda</taxon>
        <taxon>Chelicerata</taxon>
        <taxon>Arachnida</taxon>
        <taxon>Araneae</taxon>
        <taxon>Araneomorphae</taxon>
        <taxon>Entelegynae</taxon>
        <taxon>Araneoidea</taxon>
        <taxon>Araneidae</taxon>
        <taxon>Caerostris</taxon>
    </lineage>
</organism>
<evidence type="ECO:0000313" key="2">
    <source>
        <dbReference type="Proteomes" id="UP001054837"/>
    </source>
</evidence>
<gene>
    <name evidence="1" type="ORF">CDAR_494121</name>
</gene>
<keyword evidence="2" id="KW-1185">Reference proteome</keyword>
<dbReference type="EMBL" id="BPLQ01002100">
    <property type="protein sequence ID" value="GIX88644.1"/>
    <property type="molecule type" value="Genomic_DNA"/>
</dbReference>